<dbReference type="AlphaFoldDB" id="A0A212ESM6"/>
<evidence type="ECO:0000256" key="2">
    <source>
        <dbReference type="ARBA" id="ARBA00020243"/>
    </source>
</evidence>
<dbReference type="Proteomes" id="UP000007151">
    <property type="component" value="Unassembled WGS sequence"/>
</dbReference>
<dbReference type="PROSITE" id="PS51729">
    <property type="entry name" value="GNAT_YJDJ"/>
    <property type="match status" value="1"/>
</dbReference>
<proteinExistence type="inferred from homology"/>
<dbReference type="SUPFAM" id="SSF55729">
    <property type="entry name" value="Acyl-CoA N-acyltransferases (Nat)"/>
    <property type="match status" value="1"/>
</dbReference>
<evidence type="ECO:0000259" key="4">
    <source>
        <dbReference type="PROSITE" id="PS51729"/>
    </source>
</evidence>
<dbReference type="eggNOG" id="ENOG502T7SX">
    <property type="taxonomic scope" value="Eukaryota"/>
</dbReference>
<dbReference type="EMBL" id="AGBW02012778">
    <property type="protein sequence ID" value="OWR44454.1"/>
    <property type="molecule type" value="Genomic_DNA"/>
</dbReference>
<dbReference type="InterPro" id="IPR031165">
    <property type="entry name" value="GNAT_YJDJ"/>
</dbReference>
<accession>A0A212ESM6</accession>
<protein>
    <recommendedName>
        <fullName evidence="2">Protein NATD1</fullName>
    </recommendedName>
    <alternativeName>
        <fullName evidence="3">N-acetyltransferase domain-containing protein 1</fullName>
    </alternativeName>
</protein>
<dbReference type="STRING" id="278856.A0A212ESM6"/>
<evidence type="ECO:0000313" key="5">
    <source>
        <dbReference type="EMBL" id="OWR44454.1"/>
    </source>
</evidence>
<feature type="domain" description="N-acetyltransferase" evidence="4">
    <location>
        <begin position="16"/>
        <end position="78"/>
    </location>
</feature>
<gene>
    <name evidence="5" type="ORF">KGM_208895</name>
</gene>
<dbReference type="PANTHER" id="PTHR31435">
    <property type="entry name" value="PROTEIN NATD1"/>
    <property type="match status" value="1"/>
</dbReference>
<keyword evidence="6" id="KW-1185">Reference proteome</keyword>
<dbReference type="PANTHER" id="PTHR31435:SF9">
    <property type="entry name" value="PROTEIN NATD1"/>
    <property type="match status" value="1"/>
</dbReference>
<sequence length="78" mass="8773">MLTQARAFSTEALKVVNNVAKQRFEVAIPNAAATLTYTKNDKQIILHHTEVPKQFQGKGVGKLLAKVMFYILLIIYLL</sequence>
<evidence type="ECO:0000313" key="6">
    <source>
        <dbReference type="Proteomes" id="UP000007151"/>
    </source>
</evidence>
<dbReference type="InParanoid" id="A0A212ESM6"/>
<reference evidence="5 6" key="1">
    <citation type="journal article" date="2011" name="Cell">
        <title>The monarch butterfly genome yields insights into long-distance migration.</title>
        <authorList>
            <person name="Zhan S."/>
            <person name="Merlin C."/>
            <person name="Boore J.L."/>
            <person name="Reppert S.M."/>
        </authorList>
    </citation>
    <scope>NUCLEOTIDE SEQUENCE [LARGE SCALE GENOMIC DNA]</scope>
    <source>
        <strain evidence="5">F-2</strain>
    </source>
</reference>
<dbReference type="Pfam" id="PF14542">
    <property type="entry name" value="Acetyltransf_CG"/>
    <property type="match status" value="1"/>
</dbReference>
<name>A0A212ESM6_DANPL</name>
<evidence type="ECO:0000256" key="3">
    <source>
        <dbReference type="ARBA" id="ARBA00031876"/>
    </source>
</evidence>
<dbReference type="KEGG" id="dpl:KGM_208895"/>
<evidence type="ECO:0000256" key="1">
    <source>
        <dbReference type="ARBA" id="ARBA00006233"/>
    </source>
</evidence>
<dbReference type="Gene3D" id="3.40.630.30">
    <property type="match status" value="1"/>
</dbReference>
<comment type="caution">
    <text evidence="5">The sequence shown here is derived from an EMBL/GenBank/DDBJ whole genome shotgun (WGS) entry which is preliminary data.</text>
</comment>
<dbReference type="InterPro" id="IPR016181">
    <property type="entry name" value="Acyl_CoA_acyltransferase"/>
</dbReference>
<organism evidence="5 6">
    <name type="scientific">Danaus plexippus plexippus</name>
    <dbReference type="NCBI Taxonomy" id="278856"/>
    <lineage>
        <taxon>Eukaryota</taxon>
        <taxon>Metazoa</taxon>
        <taxon>Ecdysozoa</taxon>
        <taxon>Arthropoda</taxon>
        <taxon>Hexapoda</taxon>
        <taxon>Insecta</taxon>
        <taxon>Pterygota</taxon>
        <taxon>Neoptera</taxon>
        <taxon>Endopterygota</taxon>
        <taxon>Lepidoptera</taxon>
        <taxon>Glossata</taxon>
        <taxon>Ditrysia</taxon>
        <taxon>Papilionoidea</taxon>
        <taxon>Nymphalidae</taxon>
        <taxon>Danainae</taxon>
        <taxon>Danaini</taxon>
        <taxon>Danaina</taxon>
        <taxon>Danaus</taxon>
        <taxon>Danaus</taxon>
    </lineage>
</organism>
<dbReference type="InterPro" id="IPR045057">
    <property type="entry name" value="Gcn5-rel_NAT"/>
</dbReference>
<comment type="similarity">
    <text evidence="1">Belongs to the NATD1 family.</text>
</comment>